<organism evidence="1 2">
    <name type="scientific">Symbiobacterium terraclitae</name>
    <dbReference type="NCBI Taxonomy" id="557451"/>
    <lineage>
        <taxon>Bacteria</taxon>
        <taxon>Bacillati</taxon>
        <taxon>Bacillota</taxon>
        <taxon>Clostridia</taxon>
        <taxon>Eubacteriales</taxon>
        <taxon>Symbiobacteriaceae</taxon>
        <taxon>Symbiobacterium</taxon>
    </lineage>
</organism>
<evidence type="ECO:0000313" key="1">
    <source>
        <dbReference type="EMBL" id="MBP2017534.1"/>
    </source>
</evidence>
<keyword evidence="2" id="KW-1185">Reference proteome</keyword>
<comment type="caution">
    <text evidence="1">The sequence shown here is derived from an EMBL/GenBank/DDBJ whole genome shotgun (WGS) entry which is preliminary data.</text>
</comment>
<proteinExistence type="predicted"/>
<evidence type="ECO:0000313" key="2">
    <source>
        <dbReference type="Proteomes" id="UP001519289"/>
    </source>
</evidence>
<dbReference type="EMBL" id="JAGGLG010000005">
    <property type="protein sequence ID" value="MBP2017534.1"/>
    <property type="molecule type" value="Genomic_DNA"/>
</dbReference>
<sequence length="281" mass="30131">MPNGSEFRRDDVLTTVTQDGQAGWQFVVTSPDGAVTLESGPGLPPIGNGSIRLATGTNGDWSAEIRNTAFNGVPLRELTDLRYWTYGVQNNGQQWPYIILQIDHDGDGDVDDLLFFEPGFQTPGSGNPNLPDQGLPVLNTWQDWNALAGGWWSENGIGGLTPGTGVGPLSQYLAAEPDSTIVNSASGLGGVRVLQGFASPDDVFLGYVDAFSIQTRDAGITTTFNFEPFLTPPSPPRPRPGGLALAGARGSWPLFTCEKSLWSVHRSRPFIVPGGFIDARR</sequence>
<name>A0ABS4JPS0_9FIRM</name>
<dbReference type="Proteomes" id="UP001519289">
    <property type="component" value="Unassembled WGS sequence"/>
</dbReference>
<gene>
    <name evidence="1" type="ORF">J2Z79_000917</name>
</gene>
<dbReference type="RefSeq" id="WP_209465676.1">
    <property type="nucleotide sequence ID" value="NZ_JAGGLG010000005.1"/>
</dbReference>
<reference evidence="1 2" key="1">
    <citation type="submission" date="2021-03" db="EMBL/GenBank/DDBJ databases">
        <title>Genomic Encyclopedia of Type Strains, Phase IV (KMG-IV): sequencing the most valuable type-strain genomes for metagenomic binning, comparative biology and taxonomic classification.</title>
        <authorList>
            <person name="Goeker M."/>
        </authorList>
    </citation>
    <scope>NUCLEOTIDE SEQUENCE [LARGE SCALE GENOMIC DNA]</scope>
    <source>
        <strain evidence="1 2">DSM 27138</strain>
    </source>
</reference>
<protein>
    <submittedName>
        <fullName evidence="1">Uncharacterized protein</fullName>
    </submittedName>
</protein>
<accession>A0ABS4JPS0</accession>